<dbReference type="PROSITE" id="PS51257">
    <property type="entry name" value="PROKAR_LIPOPROTEIN"/>
    <property type="match status" value="1"/>
</dbReference>
<dbReference type="InterPro" id="IPR025411">
    <property type="entry name" value="DUF4136"/>
</dbReference>
<dbReference type="Gene3D" id="3.30.160.670">
    <property type="match status" value="1"/>
</dbReference>
<dbReference type="RefSeq" id="WP_310472151.1">
    <property type="nucleotide sequence ID" value="NZ_CP136522.1"/>
</dbReference>
<dbReference type="EMBL" id="CP136522">
    <property type="protein sequence ID" value="WOT04515.1"/>
    <property type="molecule type" value="Genomic_DNA"/>
</dbReference>
<feature type="chain" id="PRO_5045977206" evidence="1">
    <location>
        <begin position="22"/>
        <end position="186"/>
    </location>
</feature>
<evidence type="ECO:0000259" key="2">
    <source>
        <dbReference type="Pfam" id="PF13590"/>
    </source>
</evidence>
<name>A0ABZ0JW32_9GAMM</name>
<evidence type="ECO:0000313" key="4">
    <source>
        <dbReference type="Proteomes" id="UP001529491"/>
    </source>
</evidence>
<feature type="signal peptide" evidence="1">
    <location>
        <begin position="1"/>
        <end position="21"/>
    </location>
</feature>
<keyword evidence="1" id="KW-0732">Signal</keyword>
<sequence>MHKLKNILIACIVALPITILTGCSSTSAPKSDYSVGYDFSKLKTFSQIVPPQTPDPLSSKRIEQSIAAALVSAGFVNQTEAPDFLVSYGFKVDDKPKTSGVSIGLGAGSWGKSVGGSIGTSVDLPIGSDSEKVQTIFIDIVDPQSQQLIWRGSNTFDFEDGGEAKAAQTHATVSNILAQFPPKKKQ</sequence>
<dbReference type="Pfam" id="PF13590">
    <property type="entry name" value="DUF4136"/>
    <property type="match status" value="1"/>
</dbReference>
<dbReference type="Proteomes" id="UP001529491">
    <property type="component" value="Chromosome"/>
</dbReference>
<reference evidence="3 4" key="1">
    <citation type="submission" date="2023-10" db="EMBL/GenBank/DDBJ databases">
        <title>Complete genome sequence of Shewanella sp. DAU334.</title>
        <authorList>
            <person name="Lee Y.-S."/>
            <person name="Jeong H.-R."/>
            <person name="Hwang E.-J."/>
            <person name="Choi Y.-L."/>
            <person name="Kim G.-D."/>
        </authorList>
    </citation>
    <scope>NUCLEOTIDE SEQUENCE [LARGE SCALE GENOMIC DNA]</scope>
    <source>
        <strain evidence="3 4">DAU334</strain>
    </source>
</reference>
<feature type="domain" description="DUF4136" evidence="2">
    <location>
        <begin position="30"/>
        <end position="182"/>
    </location>
</feature>
<keyword evidence="4" id="KW-1185">Reference proteome</keyword>
<accession>A0ABZ0JW32</accession>
<proteinExistence type="predicted"/>
<gene>
    <name evidence="3" type="ORF">RGE70_14460</name>
</gene>
<evidence type="ECO:0000313" key="3">
    <source>
        <dbReference type="EMBL" id="WOT04515.1"/>
    </source>
</evidence>
<protein>
    <submittedName>
        <fullName evidence="3">DUF4136 domain-containing protein</fullName>
    </submittedName>
</protein>
<evidence type="ECO:0000256" key="1">
    <source>
        <dbReference type="SAM" id="SignalP"/>
    </source>
</evidence>
<organism evidence="3 4">
    <name type="scientific">Shewanella youngdeokensis</name>
    <dbReference type="NCBI Taxonomy" id="2999068"/>
    <lineage>
        <taxon>Bacteria</taxon>
        <taxon>Pseudomonadati</taxon>
        <taxon>Pseudomonadota</taxon>
        <taxon>Gammaproteobacteria</taxon>
        <taxon>Alteromonadales</taxon>
        <taxon>Shewanellaceae</taxon>
        <taxon>Shewanella</taxon>
    </lineage>
</organism>